<dbReference type="EMBL" id="ML170165">
    <property type="protein sequence ID" value="TDL24987.1"/>
    <property type="molecule type" value="Genomic_DNA"/>
</dbReference>
<feature type="compositionally biased region" description="Basic and acidic residues" evidence="5">
    <location>
        <begin position="114"/>
        <end position="138"/>
    </location>
</feature>
<dbReference type="OrthoDB" id="273917at2759"/>
<dbReference type="Gene3D" id="3.30.460.10">
    <property type="entry name" value="Beta Polymerase, domain 2"/>
    <property type="match status" value="1"/>
</dbReference>
<feature type="compositionally biased region" description="Basic residues" evidence="5">
    <location>
        <begin position="1"/>
        <end position="16"/>
    </location>
</feature>
<dbReference type="STRING" id="50990.A0A4Y7QBD3"/>
<dbReference type="AlphaFoldDB" id="A0A4Y7QBD3"/>
<dbReference type="GO" id="GO:0031499">
    <property type="term" value="C:TRAMP complex"/>
    <property type="evidence" value="ECO:0007669"/>
    <property type="project" value="TreeGrafter"/>
</dbReference>
<feature type="domain" description="Poly(A) RNA polymerase mitochondrial-like central palm" evidence="7">
    <location>
        <begin position="177"/>
        <end position="307"/>
    </location>
</feature>
<keyword evidence="9" id="KW-1185">Reference proteome</keyword>
<feature type="region of interest" description="Disordered" evidence="5">
    <location>
        <begin position="1"/>
        <end position="144"/>
    </location>
</feature>
<evidence type="ECO:0000256" key="2">
    <source>
        <dbReference type="ARBA" id="ARBA00012388"/>
    </source>
</evidence>
<feature type="domain" description="PAP-associated" evidence="6">
    <location>
        <begin position="370"/>
        <end position="428"/>
    </location>
</feature>
<feature type="region of interest" description="Disordered" evidence="5">
    <location>
        <begin position="520"/>
        <end position="649"/>
    </location>
</feature>
<dbReference type="CDD" id="cd05402">
    <property type="entry name" value="NT_PAP_TUTase"/>
    <property type="match status" value="1"/>
</dbReference>
<protein>
    <recommendedName>
        <fullName evidence="2">polynucleotide adenylyltransferase</fullName>
        <ecNumber evidence="2">2.7.7.19</ecNumber>
    </recommendedName>
</protein>
<dbReference type="SUPFAM" id="SSF81301">
    <property type="entry name" value="Nucleotidyltransferase"/>
    <property type="match status" value="1"/>
</dbReference>
<evidence type="ECO:0000259" key="7">
    <source>
        <dbReference type="Pfam" id="PF22600"/>
    </source>
</evidence>
<dbReference type="Pfam" id="PF22600">
    <property type="entry name" value="MTPAP-like_central"/>
    <property type="match status" value="1"/>
</dbReference>
<dbReference type="InterPro" id="IPR045862">
    <property type="entry name" value="Trf4-like"/>
</dbReference>
<dbReference type="GO" id="GO:0010605">
    <property type="term" value="P:negative regulation of macromolecule metabolic process"/>
    <property type="evidence" value="ECO:0007669"/>
    <property type="project" value="UniProtKB-ARBA"/>
</dbReference>
<dbReference type="GO" id="GO:0005730">
    <property type="term" value="C:nucleolus"/>
    <property type="evidence" value="ECO:0007669"/>
    <property type="project" value="TreeGrafter"/>
</dbReference>
<evidence type="ECO:0000313" key="8">
    <source>
        <dbReference type="EMBL" id="TDL24987.1"/>
    </source>
</evidence>
<dbReference type="PANTHER" id="PTHR23092:SF15">
    <property type="entry name" value="INACTIVE NON-CANONICAL POLY(A) RNA POLYMERASE PROTEIN TRF4-2-RELATED"/>
    <property type="match status" value="1"/>
</dbReference>
<feature type="compositionally biased region" description="Basic and acidic residues" evidence="5">
    <location>
        <begin position="581"/>
        <end position="595"/>
    </location>
</feature>
<dbReference type="SUPFAM" id="SSF81631">
    <property type="entry name" value="PAP/OAS1 substrate-binding domain"/>
    <property type="match status" value="1"/>
</dbReference>
<feature type="compositionally biased region" description="Acidic residues" evidence="5">
    <location>
        <begin position="562"/>
        <end position="573"/>
    </location>
</feature>
<evidence type="ECO:0000256" key="3">
    <source>
        <dbReference type="ARBA" id="ARBA00022723"/>
    </source>
</evidence>
<dbReference type="InterPro" id="IPR002058">
    <property type="entry name" value="PAP_assoc"/>
</dbReference>
<dbReference type="PANTHER" id="PTHR23092">
    <property type="entry name" value="POLY(A) RNA POLYMERASE"/>
    <property type="match status" value="1"/>
</dbReference>
<dbReference type="Gene3D" id="1.10.1410.10">
    <property type="match status" value="1"/>
</dbReference>
<organism evidence="8 9">
    <name type="scientific">Rickenella mellea</name>
    <dbReference type="NCBI Taxonomy" id="50990"/>
    <lineage>
        <taxon>Eukaryota</taxon>
        <taxon>Fungi</taxon>
        <taxon>Dikarya</taxon>
        <taxon>Basidiomycota</taxon>
        <taxon>Agaricomycotina</taxon>
        <taxon>Agaricomycetes</taxon>
        <taxon>Hymenochaetales</taxon>
        <taxon>Rickenellaceae</taxon>
        <taxon>Rickenella</taxon>
    </lineage>
</organism>
<dbReference type="GO" id="GO:0003729">
    <property type="term" value="F:mRNA binding"/>
    <property type="evidence" value="ECO:0007669"/>
    <property type="project" value="TreeGrafter"/>
</dbReference>
<proteinExistence type="inferred from homology"/>
<reference evidence="8 9" key="1">
    <citation type="submission" date="2018-06" db="EMBL/GenBank/DDBJ databases">
        <title>A transcriptomic atlas of mushroom development highlights an independent origin of complex multicellularity.</title>
        <authorList>
            <consortium name="DOE Joint Genome Institute"/>
            <person name="Krizsan K."/>
            <person name="Almasi E."/>
            <person name="Merenyi Z."/>
            <person name="Sahu N."/>
            <person name="Viragh M."/>
            <person name="Koszo T."/>
            <person name="Mondo S."/>
            <person name="Kiss B."/>
            <person name="Balint B."/>
            <person name="Kues U."/>
            <person name="Barry K."/>
            <person name="Hegedus J.C."/>
            <person name="Henrissat B."/>
            <person name="Johnson J."/>
            <person name="Lipzen A."/>
            <person name="Ohm R."/>
            <person name="Nagy I."/>
            <person name="Pangilinan J."/>
            <person name="Yan J."/>
            <person name="Xiong Y."/>
            <person name="Grigoriev I.V."/>
            <person name="Hibbett D.S."/>
            <person name="Nagy L.G."/>
        </authorList>
    </citation>
    <scope>NUCLEOTIDE SEQUENCE [LARGE SCALE GENOMIC DNA]</scope>
    <source>
        <strain evidence="8 9">SZMC22713</strain>
    </source>
</reference>
<dbReference type="GO" id="GO:1990817">
    <property type="term" value="F:poly(A) RNA polymerase activity"/>
    <property type="evidence" value="ECO:0007669"/>
    <property type="project" value="UniProtKB-EC"/>
</dbReference>
<dbReference type="GO" id="GO:0043634">
    <property type="term" value="P:polyadenylation-dependent ncRNA catabolic process"/>
    <property type="evidence" value="ECO:0007669"/>
    <property type="project" value="TreeGrafter"/>
</dbReference>
<evidence type="ECO:0000259" key="6">
    <source>
        <dbReference type="Pfam" id="PF03828"/>
    </source>
</evidence>
<feature type="compositionally biased region" description="Polar residues" evidence="5">
    <location>
        <begin position="76"/>
        <end position="89"/>
    </location>
</feature>
<accession>A0A4Y7QBD3</accession>
<dbReference type="Pfam" id="PF03828">
    <property type="entry name" value="PAP_assoc"/>
    <property type="match status" value="1"/>
</dbReference>
<gene>
    <name evidence="8" type="ORF">BD410DRAFT_826904</name>
</gene>
<dbReference type="InterPro" id="IPR043519">
    <property type="entry name" value="NT_sf"/>
</dbReference>
<dbReference type="FunFam" id="1.10.1410.10:FF:000003">
    <property type="entry name" value="non-canonical poly(A) RNA polymerase PAPD7"/>
    <property type="match status" value="1"/>
</dbReference>
<keyword evidence="3" id="KW-0479">Metal-binding</keyword>
<feature type="compositionally biased region" description="Low complexity" evidence="5">
    <location>
        <begin position="541"/>
        <end position="551"/>
    </location>
</feature>
<evidence type="ECO:0000256" key="5">
    <source>
        <dbReference type="SAM" id="MobiDB-lite"/>
    </source>
</evidence>
<evidence type="ECO:0000256" key="1">
    <source>
        <dbReference type="ARBA" id="ARBA00008593"/>
    </source>
</evidence>
<dbReference type="GO" id="GO:0046872">
    <property type="term" value="F:metal ion binding"/>
    <property type="evidence" value="ECO:0007669"/>
    <property type="project" value="UniProtKB-KW"/>
</dbReference>
<evidence type="ECO:0000256" key="4">
    <source>
        <dbReference type="ARBA" id="ARBA00022842"/>
    </source>
</evidence>
<name>A0A4Y7QBD3_9AGAM</name>
<dbReference type="VEuPathDB" id="FungiDB:BD410DRAFT_826904"/>
<dbReference type="InterPro" id="IPR054708">
    <property type="entry name" value="MTPAP-like_central"/>
</dbReference>
<dbReference type="Proteomes" id="UP000294933">
    <property type="component" value="Unassembled WGS sequence"/>
</dbReference>
<dbReference type="GO" id="GO:0031123">
    <property type="term" value="P:RNA 3'-end processing"/>
    <property type="evidence" value="ECO:0007669"/>
    <property type="project" value="TreeGrafter"/>
</dbReference>
<comment type="similarity">
    <text evidence="1">Belongs to the DNA polymerase type-B-like family.</text>
</comment>
<keyword evidence="4" id="KW-0460">Magnesium</keyword>
<dbReference type="EC" id="2.7.7.19" evidence="2"/>
<sequence>MESSPKKSKSRRRNKKDSRAPSDEASTPRAHSPRRQHKEDRSNAVAGPSNHSRPRRRESPRSEDVLDYDNGGWGGSSKTNEVTSWSGDFTTGDDFIAFEPSFDEGEDLPAQPVREWDRGKPRNWDRADDRAKRKRGDDYDVNDGYANKKQRVNAAARKAPWAQDVDWESCTNVAEMLQREVTAFVDYISPTPIEHEVRTMTIHHISKAVRRQYPDAQVLPFGSFETKLYLPLGDIDLVIQSDEMAYCDKVSTLKTLANIVRRAGITDQVTIVAKAKVPIIKFVTTHGRLAVDISINQANGIAAGIMVNRFLDEMPALRGLILVTKSFLNQRSMNEVFSGGLGSYSIVCLAVSFLQMHPKIRRGEIDPSRNLGVLVMEFFELYGRYFNYEKTGISIREGGSYFSKARRGWLDDRKPHLLSIEDPGDISNDISRGSFSIKNVRQTFAGAFEIMTTAAYLRAGILSSRRQGQYVNLRHRGHDRLDPEEMSILSSVMGVTQETINHRRLVREVFDKGTLHHIVGVPKPDAVSTNGMTNGRHDSSSSRQSGRSNRSAEAESVLEAYGEADMDMSSEEERDSRRHRRDEIESRYDINSDRRDKKRRRTSKSPEVASAVYTADEDDDDEHYHHHRKDKRDNFSKYYGLQDNGSLDEEEDEYGLIVTKAEDARLEALGTSKSESRSDTIDRRRKYWASKASFSREGDLAE</sequence>
<evidence type="ECO:0000313" key="9">
    <source>
        <dbReference type="Proteomes" id="UP000294933"/>
    </source>
</evidence>